<evidence type="ECO:0000256" key="2">
    <source>
        <dbReference type="ARBA" id="ARBA00004604"/>
    </source>
</evidence>
<organism evidence="11 12">
    <name type="scientific">Phyllosticta citricarpa</name>
    <dbReference type="NCBI Taxonomy" id="55181"/>
    <lineage>
        <taxon>Eukaryota</taxon>
        <taxon>Fungi</taxon>
        <taxon>Dikarya</taxon>
        <taxon>Ascomycota</taxon>
        <taxon>Pezizomycotina</taxon>
        <taxon>Dothideomycetes</taxon>
        <taxon>Dothideomycetes incertae sedis</taxon>
        <taxon>Botryosphaeriales</taxon>
        <taxon>Phyllostictaceae</taxon>
        <taxon>Phyllosticta</taxon>
    </lineage>
</organism>
<feature type="region of interest" description="Disordered" evidence="10">
    <location>
        <begin position="1"/>
        <end position="51"/>
    </location>
</feature>
<evidence type="ECO:0000256" key="10">
    <source>
        <dbReference type="SAM" id="MobiDB-lite"/>
    </source>
</evidence>
<dbReference type="Proteomes" id="UP001365128">
    <property type="component" value="Unassembled WGS sequence"/>
</dbReference>
<comment type="function">
    <text evidence="1">Required for efficient assembly and nuclear export of the 60S ribosomal subunit.</text>
</comment>
<feature type="compositionally biased region" description="Basic and acidic residues" evidence="10">
    <location>
        <begin position="111"/>
        <end position="138"/>
    </location>
</feature>
<dbReference type="InterPro" id="IPR037650">
    <property type="entry name" value="Loc1"/>
</dbReference>
<keyword evidence="9" id="KW-0539">Nucleus</keyword>
<evidence type="ECO:0000256" key="4">
    <source>
        <dbReference type="ARBA" id="ARBA00011339"/>
    </source>
</evidence>
<dbReference type="PANTHER" id="PTHR28028">
    <property type="entry name" value="60S RIBOSOMAL SUBUNIT ASSEMBLY/EXPORT PROTEIN LOC1"/>
    <property type="match status" value="1"/>
</dbReference>
<evidence type="ECO:0000313" key="11">
    <source>
        <dbReference type="EMBL" id="KAK7533639.1"/>
    </source>
</evidence>
<evidence type="ECO:0000256" key="3">
    <source>
        <dbReference type="ARBA" id="ARBA00008132"/>
    </source>
</evidence>
<accession>A0ABR1LEI6</accession>
<dbReference type="PANTHER" id="PTHR28028:SF1">
    <property type="entry name" value="60S RIBOSOMAL SUBUNIT ASSEMBLY_EXPORT PROTEIN LOC1"/>
    <property type="match status" value="1"/>
</dbReference>
<proteinExistence type="inferred from homology"/>
<evidence type="ECO:0000256" key="8">
    <source>
        <dbReference type="ARBA" id="ARBA00023054"/>
    </source>
</evidence>
<gene>
    <name evidence="11" type="ORF">IWX46DRAFT_584572</name>
</gene>
<reference evidence="11 12" key="1">
    <citation type="submission" date="2024-04" db="EMBL/GenBank/DDBJ databases">
        <title>Phyllosticta paracitricarpa is synonymous to the EU quarantine fungus P. citricarpa based on phylogenomic analyses.</title>
        <authorList>
            <consortium name="Lawrence Berkeley National Laboratory"/>
            <person name="Van Ingen-Buijs V.A."/>
            <person name="Van Westerhoven A.C."/>
            <person name="Haridas S."/>
            <person name="Skiadas P."/>
            <person name="Martin F."/>
            <person name="Groenewald J.Z."/>
            <person name="Crous P.W."/>
            <person name="Seidl M.F."/>
        </authorList>
    </citation>
    <scope>NUCLEOTIDE SEQUENCE [LARGE SCALE GENOMIC DNA]</scope>
    <source>
        <strain evidence="11 12">CBS 122670</strain>
    </source>
</reference>
<dbReference type="EMBL" id="JBBPDW010000045">
    <property type="protein sequence ID" value="KAK7533639.1"/>
    <property type="molecule type" value="Genomic_DNA"/>
</dbReference>
<evidence type="ECO:0000256" key="1">
    <source>
        <dbReference type="ARBA" id="ARBA00001977"/>
    </source>
</evidence>
<protein>
    <submittedName>
        <fullName evidence="11">60S ribosomal subunit assembly/export protein loc-1</fullName>
    </submittedName>
</protein>
<feature type="compositionally biased region" description="Basic residues" evidence="10">
    <location>
        <begin position="161"/>
        <end position="172"/>
    </location>
</feature>
<keyword evidence="5" id="KW-0813">Transport</keyword>
<sequence>MAPVKPSKGKSAPAGSSKNKSQKKRNVTHNPDGTVKVAVGKAKKERTYTESQLGIPKLNMITPAGVQKGKGKKKGKVFVDDQKSMMTILAMVNAEKEGQIESKLMRARQMEEIREARRKEAEARQEQKKTKLEETKESLRRKKKSKSSESDHKSEEPKAAKSAKPRKRVSFG</sequence>
<comment type="subcellular location">
    <subcellularLocation>
        <location evidence="2">Nucleus</location>
        <location evidence="2">Nucleolus</location>
    </subcellularLocation>
</comment>
<feature type="compositionally biased region" description="Basic and acidic residues" evidence="10">
    <location>
        <begin position="146"/>
        <end position="159"/>
    </location>
</feature>
<comment type="subunit">
    <text evidence="4">Component of the 66S pre-ribosomal particle.</text>
</comment>
<evidence type="ECO:0000256" key="9">
    <source>
        <dbReference type="ARBA" id="ARBA00023242"/>
    </source>
</evidence>
<keyword evidence="12" id="KW-1185">Reference proteome</keyword>
<evidence type="ECO:0000256" key="5">
    <source>
        <dbReference type="ARBA" id="ARBA00022448"/>
    </source>
</evidence>
<evidence type="ECO:0000256" key="7">
    <source>
        <dbReference type="ARBA" id="ARBA00022816"/>
    </source>
</evidence>
<evidence type="ECO:0000313" key="12">
    <source>
        <dbReference type="Proteomes" id="UP001365128"/>
    </source>
</evidence>
<feature type="compositionally biased region" description="Low complexity" evidence="10">
    <location>
        <begin position="1"/>
        <end position="19"/>
    </location>
</feature>
<keyword evidence="6" id="KW-0690">Ribosome biogenesis</keyword>
<evidence type="ECO:0000256" key="6">
    <source>
        <dbReference type="ARBA" id="ARBA00022517"/>
    </source>
</evidence>
<comment type="caution">
    <text evidence="11">The sequence shown here is derived from an EMBL/GenBank/DDBJ whole genome shotgun (WGS) entry which is preliminary data.</text>
</comment>
<keyword evidence="7" id="KW-0509">mRNA transport</keyword>
<name>A0ABR1LEI6_9PEZI</name>
<keyword evidence="8" id="KW-0175">Coiled coil</keyword>
<feature type="region of interest" description="Disordered" evidence="10">
    <location>
        <begin position="111"/>
        <end position="172"/>
    </location>
</feature>
<comment type="similarity">
    <text evidence="3">Belongs to the LOC1 family.</text>
</comment>